<proteinExistence type="predicted"/>
<protein>
    <submittedName>
        <fullName evidence="2">Uncharacterized protein</fullName>
    </submittedName>
</protein>
<organism evidence="2 3">
    <name type="scientific">Myroides marinus</name>
    <dbReference type="NCBI Taxonomy" id="703342"/>
    <lineage>
        <taxon>Bacteria</taxon>
        <taxon>Pseudomonadati</taxon>
        <taxon>Bacteroidota</taxon>
        <taxon>Flavobacteriia</taxon>
        <taxon>Flavobacteriales</taxon>
        <taxon>Flavobacteriaceae</taxon>
        <taxon>Myroides</taxon>
    </lineage>
</organism>
<name>A0A165RN89_9FLAO</name>
<reference evidence="2 3" key="1">
    <citation type="submission" date="2016-01" db="EMBL/GenBank/DDBJ databases">
        <title>Whole genome sequencing of Myroides marinus L41.</title>
        <authorList>
            <person name="Hong K.W."/>
        </authorList>
    </citation>
    <scope>NUCLEOTIDE SEQUENCE [LARGE SCALE GENOMIC DNA]</scope>
    <source>
        <strain evidence="2 3">L41</strain>
    </source>
</reference>
<comment type="caution">
    <text evidence="2">The sequence shown here is derived from an EMBL/GenBank/DDBJ whole genome shotgun (WGS) entry which is preliminary data.</text>
</comment>
<evidence type="ECO:0000313" key="3">
    <source>
        <dbReference type="Proteomes" id="UP000076630"/>
    </source>
</evidence>
<dbReference type="Proteomes" id="UP000076630">
    <property type="component" value="Unassembled WGS sequence"/>
</dbReference>
<accession>A0A165RN89</accession>
<dbReference type="AlphaFoldDB" id="A0A165RN89"/>
<dbReference type="RefSeq" id="WP_038986418.1">
    <property type="nucleotide sequence ID" value="NZ_JACAJN010000048.1"/>
</dbReference>
<feature type="compositionally biased region" description="Polar residues" evidence="1">
    <location>
        <begin position="852"/>
        <end position="868"/>
    </location>
</feature>
<dbReference type="EMBL" id="LQNU01000033">
    <property type="protein sequence ID" value="KZE83859.1"/>
    <property type="molecule type" value="Genomic_DNA"/>
</dbReference>
<sequence>MNYSLLRFSWLFIIGLCLQFNSLTVAQETPKPGTQISDNTAPHSLEPLLYSILDLNSSERGFLMPRMSTVERMRIPTEHLIAGMTIYNTSIECIEFYNTTRKQWMSACGDIEPAIFTIPDDKCNSIKISGAYAEGVFLNPRQNIITLEVSVSSAGSYQIEAVAYDDTDKLNGYTFSANGIFPSEGNFTVILKGNGTPKRGYPLQVNGEPTGTDKIIFLLNNKEVKCTVRNNVQTKALMYDLVEVVQNGNFYTGVNVLDPKTTGKIQVKINNISQAGTVEIKTKTQNGISFSGRRELTASEVSSKQATIDLVATGVPTRPSKLTYDFVSNSYVRLEDGELNKSIPKIIIIAPVNATSDCQNATISKEFKLGEALTSEHSIIVPVKVTATGKGRIIGTIATGSGQTELIEYTSDVKDFVFNGATNDIMNVEMRPVEGTGKPTVGGVDLMMKLQLKSMGIKEYDSSQTDENILIDLCDLKVPVKSNWAEIDYTGITTVFDSKLKSTYNFNWPFITPRTTMASEGDDRFTIIVSNINVKTLGKYKFETLEVNGVSFKIEGEFKSLGKQSVTLKAHGVSKGDMPTQSVDVNYVTDKGSNKVGRSVSIDFVYKAMTMYSIGSGGESWHPGGRGGWSFSGGPQMIRNTTNFGWNGYVRIENLSIIGVTSANTNSSTTDTYKDMLEANSQVFKNNMDDSDIVVIGANTGNKVYPKGATQMKDLAASVANKKIALIYAEGEGSDMASFMAKFALTAPSTTANSKVAELYYVTKPVLNNEIIFGDPSSYLVMAYGNVYLSGKAIHGSDYGSGKTFTINLLPTGFSPIASNNSLEQRRDVFAFVHDTYGFVGVGNQGFMGGRNRSTPGDSGFPSTSDSNGKPLGTVISKENAYTSWFQLYLVYWAIDYNQKNNPKFKN</sequence>
<dbReference type="OrthoDB" id="1452764at2"/>
<gene>
    <name evidence="2" type="ORF">AV926_02850</name>
</gene>
<keyword evidence="3" id="KW-1185">Reference proteome</keyword>
<feature type="region of interest" description="Disordered" evidence="1">
    <location>
        <begin position="850"/>
        <end position="869"/>
    </location>
</feature>
<evidence type="ECO:0000256" key="1">
    <source>
        <dbReference type="SAM" id="MobiDB-lite"/>
    </source>
</evidence>
<evidence type="ECO:0000313" key="2">
    <source>
        <dbReference type="EMBL" id="KZE83859.1"/>
    </source>
</evidence>